<dbReference type="PROSITE" id="PS51382">
    <property type="entry name" value="SPX"/>
    <property type="match status" value="1"/>
</dbReference>
<evidence type="ECO:0000313" key="8">
    <source>
        <dbReference type="EMBL" id="KAF2459591.1"/>
    </source>
</evidence>
<feature type="domain" description="SPX" evidence="7">
    <location>
        <begin position="1"/>
        <end position="363"/>
    </location>
</feature>
<organism evidence="8 9">
    <name type="scientific">Lineolata rhizophorae</name>
    <dbReference type="NCBI Taxonomy" id="578093"/>
    <lineage>
        <taxon>Eukaryota</taxon>
        <taxon>Fungi</taxon>
        <taxon>Dikarya</taxon>
        <taxon>Ascomycota</taxon>
        <taxon>Pezizomycotina</taxon>
        <taxon>Dothideomycetes</taxon>
        <taxon>Dothideomycetes incertae sedis</taxon>
        <taxon>Lineolatales</taxon>
        <taxon>Lineolataceae</taxon>
        <taxon>Lineolata</taxon>
    </lineage>
</organism>
<dbReference type="Pfam" id="PF00097">
    <property type="entry name" value="zf-C3HC4"/>
    <property type="match status" value="1"/>
</dbReference>
<feature type="compositionally biased region" description="Low complexity" evidence="5">
    <location>
        <begin position="157"/>
        <end position="173"/>
    </location>
</feature>
<evidence type="ECO:0000256" key="1">
    <source>
        <dbReference type="ARBA" id="ARBA00022723"/>
    </source>
</evidence>
<dbReference type="PROSITE" id="PS00518">
    <property type="entry name" value="ZF_RING_1"/>
    <property type="match status" value="1"/>
</dbReference>
<evidence type="ECO:0000256" key="5">
    <source>
        <dbReference type="SAM" id="MobiDB-lite"/>
    </source>
</evidence>
<dbReference type="Proteomes" id="UP000799766">
    <property type="component" value="Unassembled WGS sequence"/>
</dbReference>
<gene>
    <name evidence="8" type="ORF">BDY21DRAFT_282198</name>
</gene>
<feature type="region of interest" description="Disordered" evidence="5">
    <location>
        <begin position="59"/>
        <end position="108"/>
    </location>
</feature>
<accession>A0A6A6P6H6</accession>
<reference evidence="8" key="1">
    <citation type="journal article" date="2020" name="Stud. Mycol.">
        <title>101 Dothideomycetes genomes: a test case for predicting lifestyles and emergence of pathogens.</title>
        <authorList>
            <person name="Haridas S."/>
            <person name="Albert R."/>
            <person name="Binder M."/>
            <person name="Bloem J."/>
            <person name="Labutti K."/>
            <person name="Salamov A."/>
            <person name="Andreopoulos B."/>
            <person name="Baker S."/>
            <person name="Barry K."/>
            <person name="Bills G."/>
            <person name="Bluhm B."/>
            <person name="Cannon C."/>
            <person name="Castanera R."/>
            <person name="Culley D."/>
            <person name="Daum C."/>
            <person name="Ezra D."/>
            <person name="Gonzalez J."/>
            <person name="Henrissat B."/>
            <person name="Kuo A."/>
            <person name="Liang C."/>
            <person name="Lipzen A."/>
            <person name="Lutzoni F."/>
            <person name="Magnuson J."/>
            <person name="Mondo S."/>
            <person name="Nolan M."/>
            <person name="Ohm R."/>
            <person name="Pangilinan J."/>
            <person name="Park H.-J."/>
            <person name="Ramirez L."/>
            <person name="Alfaro M."/>
            <person name="Sun H."/>
            <person name="Tritt A."/>
            <person name="Yoshinaga Y."/>
            <person name="Zwiers L.-H."/>
            <person name="Turgeon B."/>
            <person name="Goodwin S."/>
            <person name="Spatafora J."/>
            <person name="Crous P."/>
            <person name="Grigoriev I."/>
        </authorList>
    </citation>
    <scope>NUCLEOTIDE SEQUENCE</scope>
    <source>
        <strain evidence="8">ATCC 16933</strain>
    </source>
</reference>
<evidence type="ECO:0000256" key="2">
    <source>
        <dbReference type="ARBA" id="ARBA00022771"/>
    </source>
</evidence>
<keyword evidence="2 4" id="KW-0863">Zinc-finger</keyword>
<keyword evidence="3" id="KW-0862">Zinc</keyword>
<dbReference type="PROSITE" id="PS50089">
    <property type="entry name" value="ZF_RING_2"/>
    <property type="match status" value="1"/>
</dbReference>
<dbReference type="InterPro" id="IPR017907">
    <property type="entry name" value="Znf_RING_CS"/>
</dbReference>
<dbReference type="GO" id="GO:0008270">
    <property type="term" value="F:zinc ion binding"/>
    <property type="evidence" value="ECO:0007669"/>
    <property type="project" value="UniProtKB-KW"/>
</dbReference>
<evidence type="ECO:0000256" key="3">
    <source>
        <dbReference type="ARBA" id="ARBA00022833"/>
    </source>
</evidence>
<feature type="region of interest" description="Disordered" evidence="5">
    <location>
        <begin position="157"/>
        <end position="177"/>
    </location>
</feature>
<dbReference type="Pfam" id="PF03105">
    <property type="entry name" value="SPX"/>
    <property type="match status" value="1"/>
</dbReference>
<dbReference type="PANTHER" id="PTHR23327:SF51">
    <property type="entry name" value="TRANSCRIPTIONAL REGULATOR OF YEAST FORM ADHERENCE 3"/>
    <property type="match status" value="1"/>
</dbReference>
<dbReference type="InterPro" id="IPR013083">
    <property type="entry name" value="Znf_RING/FYVE/PHD"/>
</dbReference>
<dbReference type="SUPFAM" id="SSF57850">
    <property type="entry name" value="RING/U-box"/>
    <property type="match status" value="1"/>
</dbReference>
<name>A0A6A6P6H6_9PEZI</name>
<feature type="compositionally biased region" description="Basic and acidic residues" evidence="5">
    <location>
        <begin position="66"/>
        <end position="79"/>
    </location>
</feature>
<dbReference type="InterPro" id="IPR001841">
    <property type="entry name" value="Znf_RING"/>
</dbReference>
<keyword evidence="1" id="KW-0479">Metal-binding</keyword>
<evidence type="ECO:0000256" key="4">
    <source>
        <dbReference type="PROSITE-ProRule" id="PRU00175"/>
    </source>
</evidence>
<dbReference type="InterPro" id="IPR018957">
    <property type="entry name" value="Znf_C3HC4_RING-type"/>
</dbReference>
<feature type="compositionally biased region" description="Low complexity" evidence="5">
    <location>
        <begin position="82"/>
        <end position="108"/>
    </location>
</feature>
<dbReference type="Gene3D" id="3.30.40.10">
    <property type="entry name" value="Zinc/RING finger domain, C3HC4 (zinc finger)"/>
    <property type="match status" value="1"/>
</dbReference>
<dbReference type="AlphaFoldDB" id="A0A6A6P6H6"/>
<dbReference type="InterPro" id="IPR004331">
    <property type="entry name" value="SPX_dom"/>
</dbReference>
<keyword evidence="9" id="KW-1185">Reference proteome</keyword>
<dbReference type="SMART" id="SM00184">
    <property type="entry name" value="RING"/>
    <property type="match status" value="1"/>
</dbReference>
<evidence type="ECO:0000259" key="6">
    <source>
        <dbReference type="PROSITE" id="PS50089"/>
    </source>
</evidence>
<protein>
    <submittedName>
        <fullName evidence="8">SPX domain-containing protein</fullName>
    </submittedName>
</protein>
<dbReference type="EMBL" id="MU001675">
    <property type="protein sequence ID" value="KAF2459591.1"/>
    <property type="molecule type" value="Genomic_DNA"/>
</dbReference>
<evidence type="ECO:0000313" key="9">
    <source>
        <dbReference type="Proteomes" id="UP000799766"/>
    </source>
</evidence>
<evidence type="ECO:0000259" key="7">
    <source>
        <dbReference type="PROSITE" id="PS51382"/>
    </source>
</evidence>
<feature type="domain" description="RING-type" evidence="6">
    <location>
        <begin position="395"/>
        <end position="434"/>
    </location>
</feature>
<dbReference type="PANTHER" id="PTHR23327">
    <property type="entry name" value="RING FINGER PROTEIN 127"/>
    <property type="match status" value="1"/>
</dbReference>
<sequence length="489" mass="54617">MKFAHIFQDHLTKDGFPQHWVDSAISYRQLKKCIKRVEEELTALGLDADTLTALLKSVEKGTTSSTHEEEENKPFEYRLSRASSSAPSPPTATLNTPPSRRPRSSSSPQFVPHLLFAVDERTGQPLDARLAPETKAYLHELAVRQGLTDVRVLDTSATTASAASSRTSSTSPSWRNGTDAAPAIRMVSVPLHSDTLFFAQLWRELSGLASLQAAEQSELFSAVAALRDKVAKVADPARGGGKLLGKKLAMHKSDLPVWQRIFASYVEREVFFATGEVEHGARGYEEARRRFEGWVADLKREGLPATRGFKRKESADALALFVALNRRLLANLLFMDLNRAATAKILKKFDKRTALGARPGYDVGALLARDVTQAVCAAVAQELLPAVPQLTDWLCPVCYAVAYRPIRLRCKHLFCIRCVVVMQRTRTARCPLCRETCVLEADTSTIDWELGRWLKMYFPKEVHAKHKDNLRQNSVEEYGEEYIDKCVVM</sequence>
<dbReference type="OrthoDB" id="5588846at2759"/>
<proteinExistence type="predicted"/>